<dbReference type="PROSITE" id="PS00092">
    <property type="entry name" value="N6_MTASE"/>
    <property type="match status" value="1"/>
</dbReference>
<evidence type="ECO:0000256" key="3">
    <source>
        <dbReference type="ARBA" id="ARBA00022679"/>
    </source>
</evidence>
<dbReference type="InterPro" id="IPR002052">
    <property type="entry name" value="DNA_methylase_N6_adenine_CS"/>
</dbReference>
<organism evidence="6 7">
    <name type="scientific">Candidatus Lokiarchaeum ossiferum</name>
    <dbReference type="NCBI Taxonomy" id="2951803"/>
    <lineage>
        <taxon>Archaea</taxon>
        <taxon>Promethearchaeati</taxon>
        <taxon>Promethearchaeota</taxon>
        <taxon>Promethearchaeia</taxon>
        <taxon>Promethearchaeales</taxon>
        <taxon>Promethearchaeaceae</taxon>
        <taxon>Candidatus Lokiarchaeum</taxon>
    </lineage>
</organism>
<comment type="catalytic activity">
    <reaction evidence="4">
        <text>a 2'-deoxycytidine in DNA + S-adenosyl-L-methionine = an N(4)-methyl-2'-deoxycytidine in DNA + S-adenosyl-L-homocysteine + H(+)</text>
        <dbReference type="Rhea" id="RHEA:16857"/>
        <dbReference type="Rhea" id="RHEA-COMP:11369"/>
        <dbReference type="Rhea" id="RHEA-COMP:13674"/>
        <dbReference type="ChEBI" id="CHEBI:15378"/>
        <dbReference type="ChEBI" id="CHEBI:57856"/>
        <dbReference type="ChEBI" id="CHEBI:59789"/>
        <dbReference type="ChEBI" id="CHEBI:85452"/>
        <dbReference type="ChEBI" id="CHEBI:137933"/>
        <dbReference type="EC" id="2.1.1.113"/>
    </reaction>
</comment>
<reference evidence="6" key="1">
    <citation type="submission" date="2022-09" db="EMBL/GenBank/DDBJ databases">
        <title>Actin cytoskeleton and complex cell architecture in an #Asgard archaeon.</title>
        <authorList>
            <person name="Ponce Toledo R.I."/>
            <person name="Schleper C."/>
            <person name="Rodrigues Oliveira T."/>
            <person name="Wollweber F."/>
            <person name="Xu J."/>
            <person name="Rittmann S."/>
            <person name="Klingl A."/>
            <person name="Pilhofer M."/>
        </authorList>
    </citation>
    <scope>NUCLEOTIDE SEQUENCE</scope>
    <source>
        <strain evidence="6">B-35</strain>
    </source>
</reference>
<evidence type="ECO:0000313" key="7">
    <source>
        <dbReference type="Proteomes" id="UP001208689"/>
    </source>
</evidence>
<accession>A0ABY6HUC7</accession>
<dbReference type="Proteomes" id="UP001208689">
    <property type="component" value="Chromosome"/>
</dbReference>
<evidence type="ECO:0000313" key="6">
    <source>
        <dbReference type="EMBL" id="UYP47124.1"/>
    </source>
</evidence>
<evidence type="ECO:0000256" key="2">
    <source>
        <dbReference type="ARBA" id="ARBA00022603"/>
    </source>
</evidence>
<gene>
    <name evidence="6" type="ORF">NEF87_003409</name>
</gene>
<protein>
    <recommendedName>
        <fullName evidence="4">Type II methyltransferase</fullName>
        <ecNumber evidence="4">2.1.1.113</ecNumber>
    </recommendedName>
    <alternativeName>
        <fullName evidence="4">N-4 cytosine-specific methyltransferase</fullName>
    </alternativeName>
</protein>
<dbReference type="Pfam" id="PF01555">
    <property type="entry name" value="N6_N4_Mtase"/>
    <property type="match status" value="1"/>
</dbReference>
<keyword evidence="3" id="KW-0808">Transferase</keyword>
<keyword evidence="7" id="KW-1185">Reference proteome</keyword>
<dbReference type="EC" id="2.1.1.113" evidence="4"/>
<dbReference type="Gene3D" id="3.40.50.150">
    <property type="entry name" value="Vaccinia Virus protein VP39"/>
    <property type="match status" value="1"/>
</dbReference>
<dbReference type="PRINTS" id="PR00508">
    <property type="entry name" value="S21N4MTFRASE"/>
</dbReference>
<feature type="domain" description="DNA methylase N-4/N-6" evidence="5">
    <location>
        <begin position="65"/>
        <end position="276"/>
    </location>
</feature>
<keyword evidence="2 4" id="KW-0489">Methyltransferase</keyword>
<dbReference type="InterPro" id="IPR001091">
    <property type="entry name" value="RM_Methyltransferase"/>
</dbReference>
<keyword evidence="4" id="KW-0949">S-adenosyl-L-methionine</keyword>
<sequence length="345" mass="40369">MSQKNSLLSWKSKNESLRLALRPSNKEFIVDTSRTNPKTNMRFQFFEGDNLDVLKTLQKNNQSSVNLAFVDPPYNSRNDFIKNDSPTKTPSYWNSGVSHKRWLEMMHPRLVLVHELLQEERGLLIATIDEKEFPYFKILLDNIFGEKNFVGTVIWKSMEGIKSNASFTFNHTYCLIYAKNFDKYKQFHSQSKFALSNTYQLNRFESVWTDLSSSVQARTELLESLNKIIPEQYFRFLNPKPLDLLHRILSLSALQENDLVLDLFAGSGSLFCALTQYSHLIRKEFRYFGIQYPLKISELIKKQNPEIIFDPKLTVFDLLVQRVTYELGKKHASNPNFPAYIIEKY</sequence>
<dbReference type="InterPro" id="IPR029063">
    <property type="entry name" value="SAM-dependent_MTases_sf"/>
</dbReference>
<proteinExistence type="inferred from homology"/>
<dbReference type="EMBL" id="CP104013">
    <property type="protein sequence ID" value="UYP47124.1"/>
    <property type="molecule type" value="Genomic_DNA"/>
</dbReference>
<keyword evidence="4" id="KW-0680">Restriction system</keyword>
<dbReference type="InterPro" id="IPR002941">
    <property type="entry name" value="DNA_methylase_N4/N6"/>
</dbReference>
<evidence type="ECO:0000256" key="4">
    <source>
        <dbReference type="RuleBase" id="RU362026"/>
    </source>
</evidence>
<evidence type="ECO:0000256" key="1">
    <source>
        <dbReference type="ARBA" id="ARBA00006594"/>
    </source>
</evidence>
<dbReference type="SUPFAM" id="SSF53335">
    <property type="entry name" value="S-adenosyl-L-methionine-dependent methyltransferases"/>
    <property type="match status" value="1"/>
</dbReference>
<evidence type="ECO:0000259" key="5">
    <source>
        <dbReference type="Pfam" id="PF01555"/>
    </source>
</evidence>
<comment type="similarity">
    <text evidence="1 4">Belongs to the N(4)/N(6)-methyltransferase family.</text>
</comment>
<name>A0ABY6HUC7_9ARCH</name>